<keyword evidence="7" id="KW-1185">Reference proteome</keyword>
<keyword evidence="2" id="KW-0349">Heme</keyword>
<dbReference type="Gene3D" id="1.10.630.10">
    <property type="entry name" value="Cytochrome P450"/>
    <property type="match status" value="1"/>
</dbReference>
<sequence length="394" mass="44358">MSSNAVFVYACKYLFGMPPKWLAILAADDSGLNAKPHPASKVEPQNRAQHILSRGVHSNLSGPGFTSSLERFRKNLVLSVSEKGPAGDGDEFVVQDFRRFVHHTVGLSLVQAVFGPSLVRVNPTFMEDLYELDRVLPWLARGIPAFLMPKAYSARRRMHQDFRNWYSFDRYHLDRTDSCACEEAYEGSTWMEQRQRTIREIEDEDTVASVDSGAAWASTMNIVSATTMALIHIAKDRQVTDRVRREVDAAFGTQPLSSVSIKDLSKLPLLSSIFAETLRLHVKSFTVVSPPHEDVYLGRWLFPKGSIGLLSSGISHMDKSFWNAKEGTHPVSSFWADRFLTDPSDPSSGPRIPGHATETDPRERYKRPQGTEGQPYFSTERLQESWYPFGGRCP</sequence>
<evidence type="ECO:0008006" key="8">
    <source>
        <dbReference type="Google" id="ProtNLM"/>
    </source>
</evidence>
<keyword evidence="4" id="KW-0408">Iron</keyword>
<feature type="region of interest" description="Disordered" evidence="5">
    <location>
        <begin position="342"/>
        <end position="377"/>
    </location>
</feature>
<dbReference type="SUPFAM" id="SSF48264">
    <property type="entry name" value="Cytochrome P450"/>
    <property type="match status" value="1"/>
</dbReference>
<dbReference type="Pfam" id="PF00067">
    <property type="entry name" value="p450"/>
    <property type="match status" value="1"/>
</dbReference>
<comment type="caution">
    <text evidence="6">The sequence shown here is derived from an EMBL/GenBank/DDBJ whole genome shotgun (WGS) entry which is preliminary data.</text>
</comment>
<proteinExistence type="inferred from homology"/>
<keyword evidence="3" id="KW-0479">Metal-binding</keyword>
<evidence type="ECO:0000313" key="7">
    <source>
        <dbReference type="Proteomes" id="UP001396898"/>
    </source>
</evidence>
<gene>
    <name evidence="6" type="ORF">PG991_009487</name>
</gene>
<evidence type="ECO:0000256" key="5">
    <source>
        <dbReference type="SAM" id="MobiDB-lite"/>
    </source>
</evidence>
<accession>A0ABR1RIX7</accession>
<organism evidence="6 7">
    <name type="scientific">Apiospora marii</name>
    <dbReference type="NCBI Taxonomy" id="335849"/>
    <lineage>
        <taxon>Eukaryota</taxon>
        <taxon>Fungi</taxon>
        <taxon>Dikarya</taxon>
        <taxon>Ascomycota</taxon>
        <taxon>Pezizomycotina</taxon>
        <taxon>Sordariomycetes</taxon>
        <taxon>Xylariomycetidae</taxon>
        <taxon>Amphisphaeriales</taxon>
        <taxon>Apiosporaceae</taxon>
        <taxon>Apiospora</taxon>
    </lineage>
</organism>
<dbReference type="PANTHER" id="PTHR24304">
    <property type="entry name" value="CYTOCHROME P450 FAMILY 7"/>
    <property type="match status" value="1"/>
</dbReference>
<dbReference type="InterPro" id="IPR036396">
    <property type="entry name" value="Cyt_P450_sf"/>
</dbReference>
<reference evidence="6 7" key="1">
    <citation type="submission" date="2023-01" db="EMBL/GenBank/DDBJ databases">
        <title>Analysis of 21 Apiospora genomes using comparative genomics revels a genus with tremendous synthesis potential of carbohydrate active enzymes and secondary metabolites.</title>
        <authorList>
            <person name="Sorensen T."/>
        </authorList>
    </citation>
    <scope>NUCLEOTIDE SEQUENCE [LARGE SCALE GENOMIC DNA]</scope>
    <source>
        <strain evidence="6 7">CBS 20057</strain>
    </source>
</reference>
<dbReference type="PANTHER" id="PTHR24304:SF2">
    <property type="entry name" value="24-HYDROXYCHOLESTEROL 7-ALPHA-HYDROXYLASE"/>
    <property type="match status" value="1"/>
</dbReference>
<protein>
    <recommendedName>
        <fullName evidence="8">Cytochrome P450</fullName>
    </recommendedName>
</protein>
<name>A0ABR1RIX7_9PEZI</name>
<evidence type="ECO:0000256" key="2">
    <source>
        <dbReference type="ARBA" id="ARBA00022617"/>
    </source>
</evidence>
<dbReference type="Proteomes" id="UP001396898">
    <property type="component" value="Unassembled WGS sequence"/>
</dbReference>
<dbReference type="InterPro" id="IPR001128">
    <property type="entry name" value="Cyt_P450"/>
</dbReference>
<evidence type="ECO:0000256" key="3">
    <source>
        <dbReference type="ARBA" id="ARBA00022723"/>
    </source>
</evidence>
<evidence type="ECO:0000313" key="6">
    <source>
        <dbReference type="EMBL" id="KAK8013216.1"/>
    </source>
</evidence>
<dbReference type="EMBL" id="JAQQWI010000014">
    <property type="protein sequence ID" value="KAK8013216.1"/>
    <property type="molecule type" value="Genomic_DNA"/>
</dbReference>
<evidence type="ECO:0000256" key="1">
    <source>
        <dbReference type="ARBA" id="ARBA00010617"/>
    </source>
</evidence>
<dbReference type="InterPro" id="IPR050529">
    <property type="entry name" value="CYP450_sterol_14alpha_dmase"/>
</dbReference>
<evidence type="ECO:0000256" key="4">
    <source>
        <dbReference type="ARBA" id="ARBA00023004"/>
    </source>
</evidence>
<comment type="similarity">
    <text evidence="1">Belongs to the cytochrome P450 family.</text>
</comment>